<keyword evidence="1" id="KW-0812">Transmembrane</keyword>
<evidence type="ECO:0000256" key="1">
    <source>
        <dbReference type="SAM" id="Phobius"/>
    </source>
</evidence>
<keyword evidence="1" id="KW-0472">Membrane</keyword>
<reference evidence="2" key="1">
    <citation type="submission" date="2022-01" db="EMBL/GenBank/DDBJ databases">
        <authorList>
            <person name="Lagorce A."/>
        </authorList>
    </citation>
    <scope>NUCLEOTIDE SEQUENCE</scope>
    <source>
        <strain evidence="2">Th15_F1_D04</strain>
    </source>
</reference>
<feature type="transmembrane region" description="Helical" evidence="1">
    <location>
        <begin position="38"/>
        <end position="55"/>
    </location>
</feature>
<proteinExistence type="predicted"/>
<gene>
    <name evidence="2" type="ORF">THF1D04_10483</name>
</gene>
<dbReference type="EMBL" id="CAKMTQ010000001">
    <property type="protein sequence ID" value="CAH1520903.1"/>
    <property type="molecule type" value="Genomic_DNA"/>
</dbReference>
<sequence>MDIKTDHYANEAYRISTKLDEVQEQMDKQRENTKRDSSMWIVAFIAFQFLLFYWLHF</sequence>
<protein>
    <submittedName>
        <fullName evidence="2">Uncharacterized protein</fullName>
    </submittedName>
</protein>
<comment type="caution">
    <text evidence="2">The sequence shown here is derived from an EMBL/GenBank/DDBJ whole genome shotgun (WGS) entry which is preliminary data.</text>
</comment>
<name>A0AAU9PXT2_9VIBR</name>
<evidence type="ECO:0000313" key="3">
    <source>
        <dbReference type="Proteomes" id="UP001295420"/>
    </source>
</evidence>
<dbReference type="AlphaFoldDB" id="A0AAU9PXT2"/>
<evidence type="ECO:0000313" key="2">
    <source>
        <dbReference type="EMBL" id="CAH1520903.1"/>
    </source>
</evidence>
<dbReference type="Proteomes" id="UP001295420">
    <property type="component" value="Unassembled WGS sequence"/>
</dbReference>
<organism evidence="2 3">
    <name type="scientific">Vibrio owensii</name>
    <dbReference type="NCBI Taxonomy" id="696485"/>
    <lineage>
        <taxon>Bacteria</taxon>
        <taxon>Pseudomonadati</taxon>
        <taxon>Pseudomonadota</taxon>
        <taxon>Gammaproteobacteria</taxon>
        <taxon>Vibrionales</taxon>
        <taxon>Vibrionaceae</taxon>
        <taxon>Vibrio</taxon>
    </lineage>
</organism>
<accession>A0AAU9PXT2</accession>
<keyword evidence="1" id="KW-1133">Transmembrane helix</keyword>